<proteinExistence type="predicted"/>
<dbReference type="Proteomes" id="UP000182360">
    <property type="component" value="Unassembled WGS sequence"/>
</dbReference>
<protein>
    <submittedName>
        <fullName evidence="1">Uncharacterized protein</fullName>
    </submittedName>
</protein>
<dbReference type="AlphaFoldDB" id="A0A1H9G7V8"/>
<gene>
    <name evidence="1" type="ORF">SAMN04487977_104315</name>
</gene>
<evidence type="ECO:0000313" key="2">
    <source>
        <dbReference type="Proteomes" id="UP000182360"/>
    </source>
</evidence>
<dbReference type="RefSeq" id="WP_143064204.1">
    <property type="nucleotide sequence ID" value="NZ_FOFU01000004.1"/>
</dbReference>
<accession>A0A1H9G7V8</accession>
<reference evidence="1 2" key="1">
    <citation type="submission" date="2016-10" db="EMBL/GenBank/DDBJ databases">
        <authorList>
            <person name="de Groot N.N."/>
        </authorList>
    </citation>
    <scope>NUCLEOTIDE SEQUENCE [LARGE SCALE GENOMIC DNA]</scope>
    <source>
        <strain evidence="1 2">B25</strain>
    </source>
</reference>
<evidence type="ECO:0000313" key="1">
    <source>
        <dbReference type="EMBL" id="SEQ46235.1"/>
    </source>
</evidence>
<sequence>MNSSQSGDIQFPLLFTTTPVVVSVNMRTDNSDLYYSQIARAKNNQYFTIPSSSKCDWFAIGF</sequence>
<keyword evidence="2" id="KW-1185">Reference proteome</keyword>
<organism evidence="1 2">
    <name type="scientific">Treponema bryantii</name>
    <dbReference type="NCBI Taxonomy" id="163"/>
    <lineage>
        <taxon>Bacteria</taxon>
        <taxon>Pseudomonadati</taxon>
        <taxon>Spirochaetota</taxon>
        <taxon>Spirochaetia</taxon>
        <taxon>Spirochaetales</taxon>
        <taxon>Treponemataceae</taxon>
        <taxon>Treponema</taxon>
    </lineage>
</organism>
<dbReference type="EMBL" id="FOFU01000004">
    <property type="protein sequence ID" value="SEQ46235.1"/>
    <property type="molecule type" value="Genomic_DNA"/>
</dbReference>
<name>A0A1H9G7V8_9SPIR</name>